<dbReference type="GeneID" id="100576135"/>
<dbReference type="InterPro" id="IPR001320">
    <property type="entry name" value="Iontro_rcpt_C"/>
</dbReference>
<keyword evidence="6 9" id="KW-0472">Membrane</keyword>
<sequence>MKTKFFILPFYMVTSTCILPSPLTLQLILEFAKWKTWDQIVLFENLTSLDCVFTYTRPLIACLSDEGIGMSIQSATNPNIPDALTIQKHRIGSIVLLDGLNLTAPDNILYVASQKFQFNYYISWLMITMRNMDTTIDTVLRHLNIGIDSDVIVATPSTTYEMIQKLSRIYWNNIELVSHEKLGTLNNKIWSNLLGDVVSGEVDIGLGYITVNKERQAEMSFSHPLIRYMRNIYYHPLESGTMRDIFRQPFNNYLLSCVAFTYFMILISMGLIIYTAKTVLHYEEAKRVGIGEAALWCISIMCMQGSPWTPCNPSGKTILLFTLIFALVMYNAYAGFITSILSVQASGIKSITDILSHDFKLGYSITDDEYIRNVNDSNLRQLYIRAYNSRESKLDTSSGLMKAVKGHYGFFVSATLARRTLRSTLIQERCTLKELSLPQTFTMVALPMANSCPYKKIINLNILKIRERGVLNRITEQMLPEMPRCKSSTTFHSARLADVYSAFFILIAGGVVAISIWIAERIWHKRRQMKETIVQRVRQRRLMPSHLPHLPRFKSFSHFPFQSQLDFHNDARNDFSHDYCKHNSSINNDCFASKLSISTKHSKEKISLKKRKEKNDYVDSDEDIDRSRYESKFFTWKRYSNLKRTNWNQFLEFPKSKLDRNKIDRLKDNIVFPFHH</sequence>
<dbReference type="OrthoDB" id="8186464at2759"/>
<reference evidence="14" key="2">
    <citation type="submission" date="2025-04" db="UniProtKB">
        <authorList>
            <consortium name="RefSeq"/>
        </authorList>
    </citation>
    <scope>IDENTIFICATION</scope>
    <source>
        <strain evidence="14">DH4</strain>
        <tissue evidence="14">Whole body</tissue>
    </source>
</reference>
<dbReference type="GO" id="GO:0005886">
    <property type="term" value="C:plasma membrane"/>
    <property type="evidence" value="ECO:0007669"/>
    <property type="project" value="UniProtKB-SubCell"/>
</dbReference>
<dbReference type="Pfam" id="PF00060">
    <property type="entry name" value="Lig_chan"/>
    <property type="match status" value="1"/>
</dbReference>
<accession>A0A7M7MKC9</accession>
<name>A0A7M7MKC9_APIME</name>
<evidence type="ECO:0000256" key="2">
    <source>
        <dbReference type="ARBA" id="ARBA00008685"/>
    </source>
</evidence>
<evidence type="ECO:0000313" key="12">
    <source>
        <dbReference type="EnsemblMetazoa" id="XP_026295990"/>
    </source>
</evidence>
<keyword evidence="7" id="KW-0675">Receptor</keyword>
<evidence type="ECO:0000256" key="5">
    <source>
        <dbReference type="ARBA" id="ARBA00022989"/>
    </source>
</evidence>
<evidence type="ECO:0000256" key="1">
    <source>
        <dbReference type="ARBA" id="ARBA00004651"/>
    </source>
</evidence>
<feature type="domain" description="Ionotropic glutamate receptor C-terminal" evidence="10">
    <location>
        <begin position="262"/>
        <end position="509"/>
    </location>
</feature>
<comment type="subcellular location">
    <subcellularLocation>
        <location evidence="1">Cell membrane</location>
        <topology evidence="1">Multi-pass membrane protein</topology>
    </subcellularLocation>
</comment>
<keyword evidence="13" id="KW-1185">Reference proteome</keyword>
<feature type="transmembrane region" description="Helical" evidence="9">
    <location>
        <begin position="6"/>
        <end position="29"/>
    </location>
</feature>
<dbReference type="Pfam" id="PF24576">
    <property type="entry name" value="IR75A_N"/>
    <property type="match status" value="1"/>
</dbReference>
<evidence type="ECO:0000256" key="4">
    <source>
        <dbReference type="ARBA" id="ARBA00022692"/>
    </source>
</evidence>
<reference evidence="12" key="1">
    <citation type="submission" date="2021-01" db="UniProtKB">
        <authorList>
            <consortium name="EnsemblMetazoa"/>
        </authorList>
    </citation>
    <scope>IDENTIFICATION</scope>
    <source>
        <strain evidence="12">DH4</strain>
    </source>
</reference>
<gene>
    <name evidence="14" type="primary">LOC100576135</name>
</gene>
<keyword evidence="3" id="KW-1003">Cell membrane</keyword>
<keyword evidence="4 9" id="KW-0812">Transmembrane</keyword>
<keyword evidence="8" id="KW-0325">Glycoprotein</keyword>
<feature type="domain" description="Ionotropic receptor 75a N-terminal" evidence="11">
    <location>
        <begin position="23"/>
        <end position="161"/>
    </location>
</feature>
<feature type="transmembrane region" description="Helical" evidence="9">
    <location>
        <begin position="288"/>
        <end position="306"/>
    </location>
</feature>
<evidence type="ECO:0000313" key="14">
    <source>
        <dbReference type="RefSeq" id="XP_026295990.1"/>
    </source>
</evidence>
<accession>A0A8B8GW89</accession>
<evidence type="ECO:0000256" key="8">
    <source>
        <dbReference type="ARBA" id="ARBA00023180"/>
    </source>
</evidence>
<dbReference type="Gene3D" id="1.10.287.70">
    <property type="match status" value="1"/>
</dbReference>
<dbReference type="PANTHER" id="PTHR42643:SF33">
    <property type="entry name" value="GLUTAMATE RECEPTOR 2-LIKE PROTEIN"/>
    <property type="match status" value="1"/>
</dbReference>
<organism evidence="12">
    <name type="scientific">Apis mellifera</name>
    <name type="common">Honeybee</name>
    <dbReference type="NCBI Taxonomy" id="7460"/>
    <lineage>
        <taxon>Eukaryota</taxon>
        <taxon>Metazoa</taxon>
        <taxon>Ecdysozoa</taxon>
        <taxon>Arthropoda</taxon>
        <taxon>Hexapoda</taxon>
        <taxon>Insecta</taxon>
        <taxon>Pterygota</taxon>
        <taxon>Neoptera</taxon>
        <taxon>Endopterygota</taxon>
        <taxon>Hymenoptera</taxon>
        <taxon>Apocrita</taxon>
        <taxon>Aculeata</taxon>
        <taxon>Apoidea</taxon>
        <taxon>Anthophila</taxon>
        <taxon>Apidae</taxon>
        <taxon>Apis</taxon>
    </lineage>
</organism>
<feature type="transmembrane region" description="Helical" evidence="9">
    <location>
        <begin position="318"/>
        <end position="341"/>
    </location>
</feature>
<dbReference type="EnsemblMetazoa" id="XM_026440205">
    <property type="protein sequence ID" value="XP_026295990"/>
    <property type="gene ID" value="LOC100576135"/>
</dbReference>
<comment type="similarity">
    <text evidence="2">Belongs to the glutamate-gated ion channel (TC 1.A.10.1) family.</text>
</comment>
<dbReference type="RefSeq" id="XP_026295990.1">
    <property type="nucleotide sequence ID" value="XM_026440205.1"/>
</dbReference>
<evidence type="ECO:0000313" key="13">
    <source>
        <dbReference type="Proteomes" id="UP000005203"/>
    </source>
</evidence>
<evidence type="ECO:0000256" key="9">
    <source>
        <dbReference type="SAM" id="Phobius"/>
    </source>
</evidence>
<evidence type="ECO:0000259" key="11">
    <source>
        <dbReference type="Pfam" id="PF24576"/>
    </source>
</evidence>
<dbReference type="PANTHER" id="PTHR42643">
    <property type="entry name" value="IONOTROPIC RECEPTOR 20A-RELATED"/>
    <property type="match status" value="1"/>
</dbReference>
<feature type="transmembrane region" description="Helical" evidence="9">
    <location>
        <begin position="499"/>
        <end position="519"/>
    </location>
</feature>
<dbReference type="AlphaFoldDB" id="A0A7M7MKC9"/>
<dbReference type="GO" id="GO:0050906">
    <property type="term" value="P:detection of stimulus involved in sensory perception"/>
    <property type="evidence" value="ECO:0007669"/>
    <property type="project" value="UniProtKB-ARBA"/>
</dbReference>
<protein>
    <submittedName>
        <fullName evidence="14">Glutamate receptor 1-like isoform X3</fullName>
    </submittedName>
</protein>
<dbReference type="Proteomes" id="UP000005203">
    <property type="component" value="Linkage group LG4"/>
</dbReference>
<evidence type="ECO:0000256" key="3">
    <source>
        <dbReference type="ARBA" id="ARBA00022475"/>
    </source>
</evidence>
<evidence type="ECO:0000256" key="7">
    <source>
        <dbReference type="ARBA" id="ARBA00023170"/>
    </source>
</evidence>
<evidence type="ECO:0000259" key="10">
    <source>
        <dbReference type="Pfam" id="PF00060"/>
    </source>
</evidence>
<dbReference type="Gene3D" id="3.40.190.10">
    <property type="entry name" value="Periplasmic binding protein-like II"/>
    <property type="match status" value="1"/>
</dbReference>
<dbReference type="InterPro" id="IPR057074">
    <property type="entry name" value="IR75A_N"/>
</dbReference>
<evidence type="ECO:0000256" key="6">
    <source>
        <dbReference type="ARBA" id="ARBA00023136"/>
    </source>
</evidence>
<dbReference type="InterPro" id="IPR052192">
    <property type="entry name" value="Insect_Ionotropic_Sensory_Rcpt"/>
</dbReference>
<proteinExistence type="inferred from homology"/>
<dbReference type="GO" id="GO:0015276">
    <property type="term" value="F:ligand-gated monoatomic ion channel activity"/>
    <property type="evidence" value="ECO:0007669"/>
    <property type="project" value="InterPro"/>
</dbReference>
<feature type="transmembrane region" description="Helical" evidence="9">
    <location>
        <begin position="253"/>
        <end position="276"/>
    </location>
</feature>
<keyword evidence="5 9" id="KW-1133">Transmembrane helix</keyword>
<dbReference type="SUPFAM" id="SSF53850">
    <property type="entry name" value="Periplasmic binding protein-like II"/>
    <property type="match status" value="1"/>
</dbReference>